<feature type="region of interest" description="Disordered" evidence="4">
    <location>
        <begin position="1"/>
        <end position="31"/>
    </location>
</feature>
<evidence type="ECO:0000259" key="5">
    <source>
        <dbReference type="PROSITE" id="PS50949"/>
    </source>
</evidence>
<dbReference type="InterPro" id="IPR011711">
    <property type="entry name" value="GntR_C"/>
</dbReference>
<evidence type="ECO:0000313" key="7">
    <source>
        <dbReference type="Proteomes" id="UP001431429"/>
    </source>
</evidence>
<dbReference type="Pfam" id="PF00392">
    <property type="entry name" value="GntR"/>
    <property type="match status" value="1"/>
</dbReference>
<proteinExistence type="predicted"/>
<keyword evidence="3" id="KW-0804">Transcription</keyword>
<evidence type="ECO:0000313" key="6">
    <source>
        <dbReference type="EMBL" id="MCM2387272.1"/>
    </source>
</evidence>
<comment type="caution">
    <text evidence="6">The sequence shown here is derived from an EMBL/GenBank/DDBJ whole genome shotgun (WGS) entry which is preliminary data.</text>
</comment>
<dbReference type="SUPFAM" id="SSF48008">
    <property type="entry name" value="GntR ligand-binding domain-like"/>
    <property type="match status" value="1"/>
</dbReference>
<feature type="domain" description="HTH gntR-type" evidence="5">
    <location>
        <begin position="29"/>
        <end position="96"/>
    </location>
</feature>
<sequence>MSDTAVPRTPSKPVTGRPADREGGAGRHGNASRRIADGLRAAILSGELPPGSRIRQEEVAAQYGASRIPVRGALNILQSDGLVTLIANAGAWVAQLNLAECEEAYQLREQIEPLLISASLPGLTAEKLDRMDDLAARMERAATPEDFLHLDREFHDLSYSGAETVVLADFVCRLWNMTQQYRLAFYRLFEEQGSEIVHDEHRMLVRALREGDADQAGLVMRGHIRRTRQALAQHPELFDGARPGAS</sequence>
<dbReference type="RefSeq" id="WP_250917621.1">
    <property type="nucleotide sequence ID" value="NZ_JAMQAW010000002.1"/>
</dbReference>
<keyword evidence="2" id="KW-0238">DNA-binding</keyword>
<dbReference type="Proteomes" id="UP001431429">
    <property type="component" value="Unassembled WGS sequence"/>
</dbReference>
<name>A0ABT0UGF5_9ACTN</name>
<protein>
    <submittedName>
        <fullName evidence="6">GntR family transcriptional regulator</fullName>
    </submittedName>
</protein>
<gene>
    <name evidence="6" type="ORF">NBG84_02905</name>
</gene>
<dbReference type="PANTHER" id="PTHR43537">
    <property type="entry name" value="TRANSCRIPTIONAL REGULATOR, GNTR FAMILY"/>
    <property type="match status" value="1"/>
</dbReference>
<accession>A0ABT0UGF5</accession>
<evidence type="ECO:0000256" key="3">
    <source>
        <dbReference type="ARBA" id="ARBA00023163"/>
    </source>
</evidence>
<dbReference type="InterPro" id="IPR000524">
    <property type="entry name" value="Tscrpt_reg_HTH_GntR"/>
</dbReference>
<evidence type="ECO:0000256" key="1">
    <source>
        <dbReference type="ARBA" id="ARBA00023015"/>
    </source>
</evidence>
<dbReference type="Pfam" id="PF07729">
    <property type="entry name" value="FCD"/>
    <property type="match status" value="1"/>
</dbReference>
<dbReference type="Gene3D" id="1.20.120.530">
    <property type="entry name" value="GntR ligand-binding domain-like"/>
    <property type="match status" value="1"/>
</dbReference>
<evidence type="ECO:0000256" key="2">
    <source>
        <dbReference type="ARBA" id="ARBA00023125"/>
    </source>
</evidence>
<dbReference type="PROSITE" id="PS50949">
    <property type="entry name" value="HTH_GNTR"/>
    <property type="match status" value="1"/>
</dbReference>
<keyword evidence="7" id="KW-1185">Reference proteome</keyword>
<keyword evidence="1" id="KW-0805">Transcription regulation</keyword>
<dbReference type="PANTHER" id="PTHR43537:SF41">
    <property type="entry name" value="TRANSCRIPTIONAL REGULATORY PROTEIN"/>
    <property type="match status" value="1"/>
</dbReference>
<dbReference type="EMBL" id="JAMQAW010000002">
    <property type="protein sequence ID" value="MCM2387272.1"/>
    <property type="molecule type" value="Genomic_DNA"/>
</dbReference>
<dbReference type="Gene3D" id="1.10.10.10">
    <property type="entry name" value="Winged helix-like DNA-binding domain superfamily/Winged helix DNA-binding domain"/>
    <property type="match status" value="1"/>
</dbReference>
<dbReference type="SMART" id="SM00345">
    <property type="entry name" value="HTH_GNTR"/>
    <property type="match status" value="1"/>
</dbReference>
<dbReference type="SUPFAM" id="SSF46785">
    <property type="entry name" value="Winged helix' DNA-binding domain"/>
    <property type="match status" value="1"/>
</dbReference>
<dbReference type="InterPro" id="IPR036390">
    <property type="entry name" value="WH_DNA-bd_sf"/>
</dbReference>
<evidence type="ECO:0000256" key="4">
    <source>
        <dbReference type="SAM" id="MobiDB-lite"/>
    </source>
</evidence>
<reference evidence="6" key="1">
    <citation type="submission" date="2022-06" db="EMBL/GenBank/DDBJ databases">
        <title>Genome public.</title>
        <authorList>
            <person name="Sun Q."/>
        </authorList>
    </citation>
    <scope>NUCLEOTIDE SEQUENCE</scope>
    <source>
        <strain evidence="6">CWNU-1</strain>
    </source>
</reference>
<dbReference type="CDD" id="cd07377">
    <property type="entry name" value="WHTH_GntR"/>
    <property type="match status" value="1"/>
</dbReference>
<organism evidence="6 7">
    <name type="scientific">Streptomyces albipurpureus</name>
    <dbReference type="NCBI Taxonomy" id="2897419"/>
    <lineage>
        <taxon>Bacteria</taxon>
        <taxon>Bacillati</taxon>
        <taxon>Actinomycetota</taxon>
        <taxon>Actinomycetes</taxon>
        <taxon>Kitasatosporales</taxon>
        <taxon>Streptomycetaceae</taxon>
        <taxon>Streptomyces</taxon>
    </lineage>
</organism>
<dbReference type="SMART" id="SM00895">
    <property type="entry name" value="FCD"/>
    <property type="match status" value="1"/>
</dbReference>
<dbReference type="InterPro" id="IPR008920">
    <property type="entry name" value="TF_FadR/GntR_C"/>
</dbReference>
<dbReference type="InterPro" id="IPR036388">
    <property type="entry name" value="WH-like_DNA-bd_sf"/>
</dbReference>